<evidence type="ECO:0000259" key="4">
    <source>
        <dbReference type="PROSITE" id="PS51077"/>
    </source>
</evidence>
<evidence type="ECO:0000256" key="2">
    <source>
        <dbReference type="ARBA" id="ARBA00023125"/>
    </source>
</evidence>
<dbReference type="RefSeq" id="WP_261500249.1">
    <property type="nucleotide sequence ID" value="NZ_JAODYH010000004.1"/>
</dbReference>
<keyword evidence="7" id="KW-1185">Reference proteome</keyword>
<evidence type="ECO:0000256" key="3">
    <source>
        <dbReference type="ARBA" id="ARBA00023163"/>
    </source>
</evidence>
<evidence type="ECO:0000256" key="1">
    <source>
        <dbReference type="ARBA" id="ARBA00023015"/>
    </source>
</evidence>
<protein>
    <submittedName>
        <fullName evidence="6">IclR family transcriptional regulator</fullName>
    </submittedName>
</protein>
<dbReference type="Gene3D" id="3.30.450.40">
    <property type="match status" value="1"/>
</dbReference>
<dbReference type="Gene3D" id="1.10.10.10">
    <property type="entry name" value="Winged helix-like DNA-binding domain superfamily/Winged helix DNA-binding domain"/>
    <property type="match status" value="1"/>
</dbReference>
<dbReference type="Proteomes" id="UP001525968">
    <property type="component" value="Unassembled WGS sequence"/>
</dbReference>
<dbReference type="PROSITE" id="PS51078">
    <property type="entry name" value="ICLR_ED"/>
    <property type="match status" value="1"/>
</dbReference>
<dbReference type="PANTHER" id="PTHR30136">
    <property type="entry name" value="HELIX-TURN-HELIX TRANSCRIPTIONAL REGULATOR, ICLR FAMILY"/>
    <property type="match status" value="1"/>
</dbReference>
<dbReference type="SUPFAM" id="SSF55781">
    <property type="entry name" value="GAF domain-like"/>
    <property type="match status" value="1"/>
</dbReference>
<dbReference type="InterPro" id="IPR036390">
    <property type="entry name" value="WH_DNA-bd_sf"/>
</dbReference>
<dbReference type="PANTHER" id="PTHR30136:SF33">
    <property type="entry name" value="TRANSCRIPTIONAL REGULATORY PROTEIN"/>
    <property type="match status" value="1"/>
</dbReference>
<keyword evidence="2" id="KW-0238">DNA-binding</keyword>
<dbReference type="InterPro" id="IPR036388">
    <property type="entry name" value="WH-like_DNA-bd_sf"/>
</dbReference>
<gene>
    <name evidence="6" type="ORF">N0K08_10555</name>
</gene>
<dbReference type="InterPro" id="IPR050707">
    <property type="entry name" value="HTH_MetabolicPath_Reg"/>
</dbReference>
<dbReference type="Pfam" id="PF09339">
    <property type="entry name" value="HTH_IclR"/>
    <property type="match status" value="1"/>
</dbReference>
<name>A0ABT2PKR9_9BURK</name>
<dbReference type="PROSITE" id="PS51077">
    <property type="entry name" value="HTH_ICLR"/>
    <property type="match status" value="1"/>
</dbReference>
<keyword evidence="3" id="KW-0804">Transcription</keyword>
<dbReference type="SUPFAM" id="SSF46785">
    <property type="entry name" value="Winged helix' DNA-binding domain"/>
    <property type="match status" value="1"/>
</dbReference>
<feature type="domain" description="HTH iclR-type" evidence="4">
    <location>
        <begin position="19"/>
        <end position="81"/>
    </location>
</feature>
<feature type="domain" description="IclR-ED" evidence="5">
    <location>
        <begin position="82"/>
        <end position="269"/>
    </location>
</feature>
<keyword evidence="1" id="KW-0805">Transcription regulation</keyword>
<dbReference type="InterPro" id="IPR005471">
    <property type="entry name" value="Tscrpt_reg_IclR_N"/>
</dbReference>
<dbReference type="Pfam" id="PF01614">
    <property type="entry name" value="IclR_C"/>
    <property type="match status" value="1"/>
</dbReference>
<evidence type="ECO:0000259" key="5">
    <source>
        <dbReference type="PROSITE" id="PS51078"/>
    </source>
</evidence>
<proteinExistence type="predicted"/>
<evidence type="ECO:0000313" key="6">
    <source>
        <dbReference type="EMBL" id="MCT9811074.1"/>
    </source>
</evidence>
<dbReference type="EMBL" id="JAODYH010000004">
    <property type="protein sequence ID" value="MCT9811074.1"/>
    <property type="molecule type" value="Genomic_DNA"/>
</dbReference>
<reference evidence="6 7" key="1">
    <citation type="submission" date="2022-09" db="EMBL/GenBank/DDBJ databases">
        <title>Draft genome of isolate Be4.</title>
        <authorList>
            <person name="Sanchez-Castro I."/>
            <person name="Martinez-Rodriguez P."/>
            <person name="Descostes M."/>
            <person name="Merroun M."/>
        </authorList>
    </citation>
    <scope>NUCLEOTIDE SEQUENCE [LARGE SCALE GENOMIC DNA]</scope>
    <source>
        <strain evidence="6 7">Be4</strain>
    </source>
</reference>
<comment type="caution">
    <text evidence="6">The sequence shown here is derived from an EMBL/GenBank/DDBJ whole genome shotgun (WGS) entry which is preliminary data.</text>
</comment>
<sequence>MDQESHFQDAASDADKPASSALARGIQLLQAFTPNAPARTARELMAATGLPKPTLFRLASTLCDAGLLRYEERSGRYMPAPGLAHLAAPLLERASIRQLAFGPMQALAERACGQVTLSLGLGQDLVFIELAQSKDCATVRPAMGSHISLPRTASGRAYLAALPPEQFQGYAAALQAKDPARGDWLDARMQETRRDLSERGFCVNYGDLNQQIESVAVALRSPHPNDSADEIYVFACVVPRFELRPGQLLDDIGPRLATLARSIETALGAPSSLVD</sequence>
<dbReference type="SMART" id="SM00346">
    <property type="entry name" value="HTH_ICLR"/>
    <property type="match status" value="1"/>
</dbReference>
<evidence type="ECO:0000313" key="7">
    <source>
        <dbReference type="Proteomes" id="UP001525968"/>
    </source>
</evidence>
<organism evidence="6 7">
    <name type="scientific">Acidovorax bellezanensis</name>
    <dbReference type="NCBI Taxonomy" id="2976702"/>
    <lineage>
        <taxon>Bacteria</taxon>
        <taxon>Pseudomonadati</taxon>
        <taxon>Pseudomonadota</taxon>
        <taxon>Betaproteobacteria</taxon>
        <taxon>Burkholderiales</taxon>
        <taxon>Comamonadaceae</taxon>
        <taxon>Acidovorax</taxon>
    </lineage>
</organism>
<accession>A0ABT2PKR9</accession>
<dbReference type="InterPro" id="IPR014757">
    <property type="entry name" value="Tscrpt_reg_IclR_C"/>
</dbReference>
<dbReference type="InterPro" id="IPR029016">
    <property type="entry name" value="GAF-like_dom_sf"/>
</dbReference>